<sequence length="77" mass="8264">MKSNLNDTFKRFQENVIETNKIFAGMATGGETGAGPCESGFVDSAGDPNTFIETETQCTIDPDKCDALARSISALER</sequence>
<accession>F2IBL3</accession>
<evidence type="ECO:0000313" key="2">
    <source>
        <dbReference type="Proteomes" id="UP000007463"/>
    </source>
</evidence>
<reference evidence="1 2" key="1">
    <citation type="journal article" date="2011" name="Stand. Genomic Sci.">
        <title>Complete genome sequence of the gliding freshwater bacterium Fluviicola taffensis type strain (RW262).</title>
        <authorList>
            <person name="Woyke T."/>
            <person name="Chertkov O."/>
            <person name="Lapidus A."/>
            <person name="Nolan M."/>
            <person name="Lucas S."/>
            <person name="Del Rio T.G."/>
            <person name="Tice H."/>
            <person name="Cheng J.F."/>
            <person name="Tapia R."/>
            <person name="Han C."/>
            <person name="Goodwin L."/>
            <person name="Pitluck S."/>
            <person name="Liolios K."/>
            <person name="Pagani I."/>
            <person name="Ivanova N."/>
            <person name="Huntemann M."/>
            <person name="Mavromatis K."/>
            <person name="Mikhailova N."/>
            <person name="Pati A."/>
            <person name="Chen A."/>
            <person name="Palaniappan K."/>
            <person name="Land M."/>
            <person name="Hauser L."/>
            <person name="Brambilla E.M."/>
            <person name="Rohde M."/>
            <person name="Mwirichia R."/>
            <person name="Sikorski J."/>
            <person name="Tindall B.J."/>
            <person name="Goker M."/>
            <person name="Bristow J."/>
            <person name="Eisen J.A."/>
            <person name="Markowitz V."/>
            <person name="Hugenholtz P."/>
            <person name="Klenk H.P."/>
            <person name="Kyrpides N.C."/>
        </authorList>
    </citation>
    <scope>NUCLEOTIDE SEQUENCE [LARGE SCALE GENOMIC DNA]</scope>
    <source>
        <strain evidence="2">DSM 16823 / RW262 / RW262</strain>
    </source>
</reference>
<protein>
    <submittedName>
        <fullName evidence="1">Uncharacterized protein</fullName>
    </submittedName>
</protein>
<proteinExistence type="predicted"/>
<dbReference type="RefSeq" id="WP_013688106.1">
    <property type="nucleotide sequence ID" value="NC_015321.1"/>
</dbReference>
<dbReference type="EMBL" id="CP002542">
    <property type="protein sequence ID" value="AEA45339.1"/>
    <property type="molecule type" value="Genomic_DNA"/>
</dbReference>
<dbReference type="Proteomes" id="UP000007463">
    <property type="component" value="Chromosome"/>
</dbReference>
<organism evidence="1 2">
    <name type="scientific">Fluviicola taffensis (strain DSM 16823 / NCIMB 13979 / RW262)</name>
    <dbReference type="NCBI Taxonomy" id="755732"/>
    <lineage>
        <taxon>Bacteria</taxon>
        <taxon>Pseudomonadati</taxon>
        <taxon>Bacteroidota</taxon>
        <taxon>Flavobacteriia</taxon>
        <taxon>Flavobacteriales</taxon>
        <taxon>Crocinitomicaceae</taxon>
        <taxon>Fluviicola</taxon>
    </lineage>
</organism>
<keyword evidence="2" id="KW-1185">Reference proteome</keyword>
<reference evidence="2" key="2">
    <citation type="submission" date="2011-02" db="EMBL/GenBank/DDBJ databases">
        <title>The complete genome of Fluviicola taffensis DSM 16823.</title>
        <authorList>
            <consortium name="US DOE Joint Genome Institute (JGI-PGF)"/>
            <person name="Lucas S."/>
            <person name="Copeland A."/>
            <person name="Lapidus A."/>
            <person name="Bruce D."/>
            <person name="Goodwin L."/>
            <person name="Pitluck S."/>
            <person name="Kyrpides N."/>
            <person name="Mavromatis K."/>
            <person name="Ivanova N."/>
            <person name="Mikhailova N."/>
            <person name="Pagani I."/>
            <person name="Chertkov O."/>
            <person name="Detter J.C."/>
            <person name="Han C."/>
            <person name="Tapia R."/>
            <person name="Land M."/>
            <person name="Hauser L."/>
            <person name="Markowitz V."/>
            <person name="Cheng J.-F."/>
            <person name="Hugenholtz P."/>
            <person name="Woyke T."/>
            <person name="Wu D."/>
            <person name="Tindall B."/>
            <person name="Pomrenke H.G."/>
            <person name="Brambilla E."/>
            <person name="Klenk H.-P."/>
            <person name="Eisen J.A."/>
        </authorList>
    </citation>
    <scope>NUCLEOTIDE SEQUENCE [LARGE SCALE GENOMIC DNA]</scope>
    <source>
        <strain evidence="2">DSM 16823 / RW262 / RW262</strain>
    </source>
</reference>
<gene>
    <name evidence="1" type="ordered locus">Fluta_3367</name>
</gene>
<dbReference type="HOGENOM" id="CLU_2649186_0_0_10"/>
<dbReference type="STRING" id="755732.Fluta_3367"/>
<dbReference type="KEGG" id="fte:Fluta_3367"/>
<name>F2IBL3_FLUTR</name>
<dbReference type="AlphaFoldDB" id="F2IBL3"/>
<evidence type="ECO:0000313" key="1">
    <source>
        <dbReference type="EMBL" id="AEA45339.1"/>
    </source>
</evidence>